<name>A0A4Q7DWD8_9LACO</name>
<gene>
    <name evidence="1" type="ORF">LDELB18P1_0991</name>
</gene>
<reference evidence="1 2" key="1">
    <citation type="submission" date="2019-01" db="EMBL/GenBank/DDBJ databases">
        <title>Colonization of the human gut by bovine bacteria present in Parmesan cheese.</title>
        <authorList>
            <person name="Lugli G.A."/>
            <person name="Milani C."/>
        </authorList>
    </citation>
    <scope>NUCLEOTIDE SEQUENCE [LARGE SCALE GENOMIC DNA]</scope>
    <source>
        <strain evidence="1 2">LDELB18P1</strain>
    </source>
</reference>
<dbReference type="Gene3D" id="3.40.50.620">
    <property type="entry name" value="HUPs"/>
    <property type="match status" value="1"/>
</dbReference>
<evidence type="ECO:0000313" key="2">
    <source>
        <dbReference type="Proteomes" id="UP000292818"/>
    </source>
</evidence>
<accession>A0A4Q7DWD8</accession>
<evidence type="ECO:0000313" key="1">
    <source>
        <dbReference type="EMBL" id="RZM16516.1"/>
    </source>
</evidence>
<organism evidence="1 2">
    <name type="scientific">Lactobacillus delbrueckii</name>
    <dbReference type="NCBI Taxonomy" id="1584"/>
    <lineage>
        <taxon>Bacteria</taxon>
        <taxon>Bacillati</taxon>
        <taxon>Bacillota</taxon>
        <taxon>Bacilli</taxon>
        <taxon>Lactobacillales</taxon>
        <taxon>Lactobacillaceae</taxon>
        <taxon>Lactobacillus</taxon>
    </lineage>
</organism>
<proteinExistence type="predicted"/>
<dbReference type="RefSeq" id="WP_130137481.1">
    <property type="nucleotide sequence ID" value="NZ_SETJ01000040.1"/>
</dbReference>
<dbReference type="AlphaFoldDB" id="A0A4Q7DWD8"/>
<dbReference type="Gene3D" id="1.10.3620.10">
    <property type="entry name" value="YdcF like domain"/>
    <property type="match status" value="1"/>
</dbReference>
<dbReference type="InterPro" id="IPR051599">
    <property type="entry name" value="Cell_Envelope_Assoc"/>
</dbReference>
<dbReference type="EMBL" id="SETJ01000040">
    <property type="protein sequence ID" value="RZM16516.1"/>
    <property type="molecule type" value="Genomic_DNA"/>
</dbReference>
<protein>
    <submittedName>
        <fullName evidence="1">Uncharacterized protein</fullName>
    </submittedName>
</protein>
<dbReference type="PANTHER" id="PTHR30336">
    <property type="entry name" value="INNER MEMBRANE PROTEIN, PROBABLE PERMEASE"/>
    <property type="match status" value="1"/>
</dbReference>
<dbReference type="GO" id="GO:0005886">
    <property type="term" value="C:plasma membrane"/>
    <property type="evidence" value="ECO:0007669"/>
    <property type="project" value="TreeGrafter"/>
</dbReference>
<comment type="caution">
    <text evidence="1">The sequence shown here is derived from an EMBL/GenBank/DDBJ whole genome shotgun (WGS) entry which is preliminary data.</text>
</comment>
<dbReference type="InterPro" id="IPR003848">
    <property type="entry name" value="DUF218"/>
</dbReference>
<dbReference type="PANTHER" id="PTHR30336:SF20">
    <property type="entry name" value="DUF218 DOMAIN-CONTAINING PROTEIN"/>
    <property type="match status" value="1"/>
</dbReference>
<dbReference type="Proteomes" id="UP000292818">
    <property type="component" value="Unassembled WGS sequence"/>
</dbReference>
<dbReference type="CDD" id="cd06259">
    <property type="entry name" value="YdcF-like"/>
    <property type="match status" value="1"/>
</dbReference>
<sequence length="271" mass="30158">MINDINTLADYLGPRDLPALTPAALEEKYGIPQADAFVLFGGSILPGGDVFAAAKQAGIAKKYIIVGGHGHTTDGLRAQAKAVFPDLEVDSLSEAEIFAAYVQRKYQITADLLECQSTNSGNNITYLLDLLNRHNIDLSSVILCQDATMQLRLCAVLRKYRPELTIINYAAYQVHVLEKDGQLAYDKKIPGMWPMDRYISLLMGEIPRLRDNKDGYGPLGKDYIAHVDLSASVERAFSRLLKEYGGSVRQANPAYKSQVEVKNERRRRDFC</sequence>
<dbReference type="InterPro" id="IPR014729">
    <property type="entry name" value="Rossmann-like_a/b/a_fold"/>
</dbReference>